<reference evidence="4 5" key="1">
    <citation type="submission" date="2018-03" db="EMBL/GenBank/DDBJ databases">
        <title>Actinopolyspora mortivallis from Sahara, screening for active biomolecules.</title>
        <authorList>
            <person name="Selama O."/>
            <person name="Wellington E.M.H."/>
            <person name="Hacene H."/>
        </authorList>
    </citation>
    <scope>NUCLEOTIDE SEQUENCE [LARGE SCALE GENOMIC DNA]</scope>
    <source>
        <strain evidence="4 5">M5A</strain>
    </source>
</reference>
<keyword evidence="5" id="KW-1185">Reference proteome</keyword>
<protein>
    <submittedName>
        <fullName evidence="4">Aminoacyl-tRNA hydrolase</fullName>
    </submittedName>
</protein>
<dbReference type="GO" id="GO:0072344">
    <property type="term" value="P:rescue of stalled ribosome"/>
    <property type="evidence" value="ECO:0007669"/>
    <property type="project" value="TreeGrafter"/>
</dbReference>
<dbReference type="SUPFAM" id="SSF75620">
    <property type="entry name" value="Release factor"/>
    <property type="match status" value="1"/>
</dbReference>
<feature type="domain" description="Prokaryotic-type class I peptide chain release factors" evidence="3">
    <location>
        <begin position="10"/>
        <end position="136"/>
    </location>
</feature>
<dbReference type="InterPro" id="IPR045853">
    <property type="entry name" value="Pep_chain_release_fac_I_sf"/>
</dbReference>
<accession>A0A2T0GW28</accession>
<dbReference type="EMBL" id="PVSR01000018">
    <property type="protein sequence ID" value="PRW63223.1"/>
    <property type="molecule type" value="Genomic_DNA"/>
</dbReference>
<feature type="compositionally biased region" description="Basic residues" evidence="2">
    <location>
        <begin position="128"/>
        <end position="138"/>
    </location>
</feature>
<comment type="similarity">
    <text evidence="1">Belongs to the prokaryotic/mitochondrial release factor family.</text>
</comment>
<dbReference type="NCBIfam" id="NF006718">
    <property type="entry name" value="PRK09256.1"/>
    <property type="match status" value="1"/>
</dbReference>
<proteinExistence type="inferred from homology"/>
<dbReference type="GO" id="GO:0003747">
    <property type="term" value="F:translation release factor activity"/>
    <property type="evidence" value="ECO:0007669"/>
    <property type="project" value="InterPro"/>
</dbReference>
<dbReference type="Gene3D" id="3.30.160.20">
    <property type="match status" value="1"/>
</dbReference>
<evidence type="ECO:0000259" key="3">
    <source>
        <dbReference type="Pfam" id="PF00472"/>
    </source>
</evidence>
<dbReference type="GO" id="GO:0004045">
    <property type="term" value="F:peptidyl-tRNA hydrolase activity"/>
    <property type="evidence" value="ECO:0007669"/>
    <property type="project" value="TreeGrafter"/>
</dbReference>
<gene>
    <name evidence="4" type="ORF">CEP50_11520</name>
</gene>
<name>A0A2T0GW28_ACTMO</name>
<dbReference type="GO" id="GO:0043022">
    <property type="term" value="F:ribosome binding"/>
    <property type="evidence" value="ECO:0007669"/>
    <property type="project" value="TreeGrafter"/>
</dbReference>
<dbReference type="STRING" id="1050202.GCA_000384035_02709"/>
<feature type="region of interest" description="Disordered" evidence="2">
    <location>
        <begin position="99"/>
        <end position="144"/>
    </location>
</feature>
<dbReference type="PANTHER" id="PTHR47814">
    <property type="entry name" value="PEPTIDYL-TRNA HYDROLASE ARFB"/>
    <property type="match status" value="1"/>
</dbReference>
<evidence type="ECO:0000313" key="5">
    <source>
        <dbReference type="Proteomes" id="UP000239352"/>
    </source>
</evidence>
<evidence type="ECO:0000313" key="4">
    <source>
        <dbReference type="EMBL" id="PRW63223.1"/>
    </source>
</evidence>
<evidence type="ECO:0000256" key="2">
    <source>
        <dbReference type="SAM" id="MobiDB-lite"/>
    </source>
</evidence>
<sequence length="144" mass="16476">MADELRVNHRVSIPESELVERFSRSSGPGGQHVNTTESRVELVFFPESSRALSWRQREQVLARLSHRISAGALTVVEDGRRSQLANRKQARRRLADLLAEALRPAPPPRRRSGPSAGAKRRRLEDKRHRSAIKRTRGRGRMERE</sequence>
<keyword evidence="4" id="KW-0378">Hydrolase</keyword>
<organism evidence="4 5">
    <name type="scientific">Actinopolyspora mortivallis</name>
    <dbReference type="NCBI Taxonomy" id="33906"/>
    <lineage>
        <taxon>Bacteria</taxon>
        <taxon>Bacillati</taxon>
        <taxon>Actinomycetota</taxon>
        <taxon>Actinomycetes</taxon>
        <taxon>Actinopolysporales</taxon>
        <taxon>Actinopolysporaceae</taxon>
        <taxon>Actinopolyspora</taxon>
    </lineage>
</organism>
<evidence type="ECO:0000256" key="1">
    <source>
        <dbReference type="ARBA" id="ARBA00010835"/>
    </source>
</evidence>
<dbReference type="PANTHER" id="PTHR47814:SF1">
    <property type="entry name" value="PEPTIDYL-TRNA HYDROLASE ARFB"/>
    <property type="match status" value="1"/>
</dbReference>
<dbReference type="AlphaFoldDB" id="A0A2T0GW28"/>
<dbReference type="InterPro" id="IPR000352">
    <property type="entry name" value="Pep_chain_release_fac_I"/>
</dbReference>
<dbReference type="InParanoid" id="A0A2T0GW28"/>
<dbReference type="Pfam" id="PF00472">
    <property type="entry name" value="RF-1"/>
    <property type="match status" value="1"/>
</dbReference>
<dbReference type="Proteomes" id="UP000239352">
    <property type="component" value="Unassembled WGS sequence"/>
</dbReference>
<comment type="caution">
    <text evidence="4">The sequence shown here is derived from an EMBL/GenBank/DDBJ whole genome shotgun (WGS) entry which is preliminary data.</text>
</comment>